<dbReference type="PANTHER" id="PTHR33568:SF3">
    <property type="entry name" value="DNA-DIRECTED DNA POLYMERASE"/>
    <property type="match status" value="1"/>
</dbReference>
<dbReference type="Proteomes" id="UP001186944">
    <property type="component" value="Unassembled WGS sequence"/>
</dbReference>
<dbReference type="PANTHER" id="PTHR33568">
    <property type="entry name" value="DNA POLYMERASE"/>
    <property type="match status" value="1"/>
</dbReference>
<dbReference type="EC" id="2.7.7.7" evidence="2"/>
<comment type="caution">
    <text evidence="10">The sequence shown here is derived from an EMBL/GenBank/DDBJ whole genome shotgun (WGS) entry which is preliminary data.</text>
</comment>
<comment type="catalytic activity">
    <reaction evidence="8">
        <text>DNA(n) + a 2'-deoxyribonucleoside 5'-triphosphate = DNA(n+1) + diphosphate</text>
        <dbReference type="Rhea" id="RHEA:22508"/>
        <dbReference type="Rhea" id="RHEA-COMP:17339"/>
        <dbReference type="Rhea" id="RHEA-COMP:17340"/>
        <dbReference type="ChEBI" id="CHEBI:33019"/>
        <dbReference type="ChEBI" id="CHEBI:61560"/>
        <dbReference type="ChEBI" id="CHEBI:173112"/>
        <dbReference type="EC" id="2.7.7.7"/>
    </reaction>
</comment>
<sequence length="584" mass="67379">MCLNDNCPESDVQVGCIDCGRVCRSLACFERHKVDIGIFRKNKAPSACEQWHQCKKCRVKLATAKRHPKLHVCGEWQCSNCSEYHVGKHLCYQKAYNTDTEKQEKKFMFYDFETRQDDIYQCDQGYTPSCIRCRECTKKERQCASCRLCLYCKDPSCGLQQHKVNFSVLQTSCPSCEKDELIKDSKCSHCGTRCTRCSQMKKSEFVHPPCSDTCGHRELIFRGENATQQFCAYVTQPHVKNTILIAHNAKSFDLYPILEVLIDRHSIRPDKIIYNGSKVMYMHIANKLNLTFLDSLNFLPMKLAKIPEAFGLQELSKGFFPHLFNKKENQNYVGPYPALEDYGYNFMSSAERKKLVTWHASKISEVFNFQEEMLKYCRSDVDILRRGCMAFRNTVLQATAIETSHIRPDGTLSKTYIDGVDPFDYTTIDSVCIGIYKTLFLKHNTEVEIKKDQTSTWRTLDKFEGVQGVWVDKNWIALSDLEKEDNTEVGKQRLTSPIAVVPSQGYVSKDNHSKISIQWLEWLMQRSRQRGSPVHIRHALNGGEYQVPDTNYRCDGFAENPQGKGTIYEFYGKTIDFTFGKKRP</sequence>
<dbReference type="GO" id="GO:0003677">
    <property type="term" value="F:DNA binding"/>
    <property type="evidence" value="ECO:0007669"/>
    <property type="project" value="UniProtKB-KW"/>
</dbReference>
<keyword evidence="7" id="KW-0238">DNA-binding</keyword>
<evidence type="ECO:0000256" key="6">
    <source>
        <dbReference type="ARBA" id="ARBA00022932"/>
    </source>
</evidence>
<dbReference type="Pfam" id="PF03175">
    <property type="entry name" value="DNA_pol_B_2"/>
    <property type="match status" value="1"/>
</dbReference>
<evidence type="ECO:0000313" key="10">
    <source>
        <dbReference type="EMBL" id="KAK3105044.1"/>
    </source>
</evidence>
<dbReference type="Gene3D" id="3.30.420.10">
    <property type="entry name" value="Ribonuclease H-like superfamily/Ribonuclease H"/>
    <property type="match status" value="1"/>
</dbReference>
<dbReference type="InterPro" id="IPR036397">
    <property type="entry name" value="RNaseH_sf"/>
</dbReference>
<gene>
    <name evidence="10" type="ORF">FSP39_015966</name>
</gene>
<feature type="domain" description="DNA-directed DNA polymerase family B mitochondria/virus" evidence="9">
    <location>
        <begin position="240"/>
        <end position="447"/>
    </location>
</feature>
<keyword evidence="6" id="KW-0239">DNA-directed DNA polymerase</keyword>
<dbReference type="GO" id="GO:0006260">
    <property type="term" value="P:DNA replication"/>
    <property type="evidence" value="ECO:0007669"/>
    <property type="project" value="UniProtKB-KW"/>
</dbReference>
<dbReference type="EMBL" id="VSWD01000004">
    <property type="protein sequence ID" value="KAK3105044.1"/>
    <property type="molecule type" value="Genomic_DNA"/>
</dbReference>
<evidence type="ECO:0000256" key="7">
    <source>
        <dbReference type="ARBA" id="ARBA00023125"/>
    </source>
</evidence>
<evidence type="ECO:0000259" key="9">
    <source>
        <dbReference type="Pfam" id="PF03175"/>
    </source>
</evidence>
<organism evidence="10 11">
    <name type="scientific">Pinctada imbricata</name>
    <name type="common">Atlantic pearl-oyster</name>
    <name type="synonym">Pinctada martensii</name>
    <dbReference type="NCBI Taxonomy" id="66713"/>
    <lineage>
        <taxon>Eukaryota</taxon>
        <taxon>Metazoa</taxon>
        <taxon>Spiralia</taxon>
        <taxon>Lophotrochozoa</taxon>
        <taxon>Mollusca</taxon>
        <taxon>Bivalvia</taxon>
        <taxon>Autobranchia</taxon>
        <taxon>Pteriomorphia</taxon>
        <taxon>Pterioida</taxon>
        <taxon>Pterioidea</taxon>
        <taxon>Pteriidae</taxon>
        <taxon>Pinctada</taxon>
    </lineage>
</organism>
<evidence type="ECO:0000256" key="2">
    <source>
        <dbReference type="ARBA" id="ARBA00012417"/>
    </source>
</evidence>
<keyword evidence="3" id="KW-0808">Transferase</keyword>
<keyword evidence="11" id="KW-1185">Reference proteome</keyword>
<keyword evidence="5" id="KW-0235">DNA replication</keyword>
<dbReference type="SUPFAM" id="SSF53098">
    <property type="entry name" value="Ribonuclease H-like"/>
    <property type="match status" value="1"/>
</dbReference>
<evidence type="ECO:0000256" key="4">
    <source>
        <dbReference type="ARBA" id="ARBA00022695"/>
    </source>
</evidence>
<comment type="similarity">
    <text evidence="1">Belongs to the DNA polymerase type-B family.</text>
</comment>
<dbReference type="GO" id="GO:0000166">
    <property type="term" value="F:nucleotide binding"/>
    <property type="evidence" value="ECO:0007669"/>
    <property type="project" value="InterPro"/>
</dbReference>
<evidence type="ECO:0000256" key="8">
    <source>
        <dbReference type="ARBA" id="ARBA00049244"/>
    </source>
</evidence>
<evidence type="ECO:0000256" key="3">
    <source>
        <dbReference type="ARBA" id="ARBA00022679"/>
    </source>
</evidence>
<evidence type="ECO:0000256" key="1">
    <source>
        <dbReference type="ARBA" id="ARBA00005755"/>
    </source>
</evidence>
<keyword evidence="4" id="KW-0548">Nucleotidyltransferase</keyword>
<dbReference type="InterPro" id="IPR012337">
    <property type="entry name" value="RNaseH-like_sf"/>
</dbReference>
<evidence type="ECO:0000256" key="5">
    <source>
        <dbReference type="ARBA" id="ARBA00022705"/>
    </source>
</evidence>
<dbReference type="GO" id="GO:0003887">
    <property type="term" value="F:DNA-directed DNA polymerase activity"/>
    <property type="evidence" value="ECO:0007669"/>
    <property type="project" value="UniProtKB-KW"/>
</dbReference>
<accession>A0AA88YGG3</accession>
<name>A0AA88YGG3_PINIB</name>
<dbReference type="InterPro" id="IPR004868">
    <property type="entry name" value="DNA-dir_DNA_pol_B_mt/vir"/>
</dbReference>
<protein>
    <recommendedName>
        <fullName evidence="2">DNA-directed DNA polymerase</fullName>
        <ecNumber evidence="2">2.7.7.7</ecNumber>
    </recommendedName>
</protein>
<proteinExistence type="inferred from homology"/>
<dbReference type="AlphaFoldDB" id="A0AA88YGG3"/>
<reference evidence="10" key="1">
    <citation type="submission" date="2019-08" db="EMBL/GenBank/DDBJ databases">
        <title>The improved chromosome-level genome for the pearl oyster Pinctada fucata martensii using PacBio sequencing and Hi-C.</title>
        <authorList>
            <person name="Zheng Z."/>
        </authorList>
    </citation>
    <scope>NUCLEOTIDE SEQUENCE</scope>
    <source>
        <strain evidence="10">ZZ-2019</strain>
        <tissue evidence="10">Adductor muscle</tissue>
    </source>
</reference>
<evidence type="ECO:0000313" key="11">
    <source>
        <dbReference type="Proteomes" id="UP001186944"/>
    </source>
</evidence>